<accession>A0A3S3RDB5</accession>
<keyword evidence="4" id="KW-1185">Reference proteome</keyword>
<feature type="transmembrane region" description="Helical" evidence="2">
    <location>
        <begin position="34"/>
        <end position="55"/>
    </location>
</feature>
<evidence type="ECO:0000256" key="1">
    <source>
        <dbReference type="SAM" id="MobiDB-lite"/>
    </source>
</evidence>
<protein>
    <submittedName>
        <fullName evidence="3">Tetraspanin-18</fullName>
    </submittedName>
</protein>
<gene>
    <name evidence="3" type="ORF">CKAN_02768700</name>
</gene>
<reference evidence="3 4" key="1">
    <citation type="journal article" date="2019" name="Nat. Plants">
        <title>Stout camphor tree genome fills gaps in understanding of flowering plant genome evolution.</title>
        <authorList>
            <person name="Chaw S.M."/>
            <person name="Liu Y.C."/>
            <person name="Wu Y.W."/>
            <person name="Wang H.Y."/>
            <person name="Lin C.I."/>
            <person name="Wu C.S."/>
            <person name="Ke H.M."/>
            <person name="Chang L.Y."/>
            <person name="Hsu C.Y."/>
            <person name="Yang H.T."/>
            <person name="Sudianto E."/>
            <person name="Hsu M.H."/>
            <person name="Wu K.P."/>
            <person name="Wang L.N."/>
            <person name="Leebens-Mack J.H."/>
            <person name="Tsai I.J."/>
        </authorList>
    </citation>
    <scope>NUCLEOTIDE SEQUENCE [LARGE SCALE GENOMIC DNA]</scope>
    <source>
        <strain evidence="4">cv. Chaw 1501</strain>
        <tissue evidence="3">Young leaves</tissue>
    </source>
</reference>
<keyword evidence="2" id="KW-1133">Transmembrane helix</keyword>
<comment type="caution">
    <text evidence="3">The sequence shown here is derived from an EMBL/GenBank/DDBJ whole genome shotgun (WGS) entry which is preliminary data.</text>
</comment>
<name>A0A3S3RDB5_9MAGN</name>
<organism evidence="3 4">
    <name type="scientific">Cinnamomum micranthum f. kanehirae</name>
    <dbReference type="NCBI Taxonomy" id="337451"/>
    <lineage>
        <taxon>Eukaryota</taxon>
        <taxon>Viridiplantae</taxon>
        <taxon>Streptophyta</taxon>
        <taxon>Embryophyta</taxon>
        <taxon>Tracheophyta</taxon>
        <taxon>Spermatophyta</taxon>
        <taxon>Magnoliopsida</taxon>
        <taxon>Magnoliidae</taxon>
        <taxon>Laurales</taxon>
        <taxon>Lauraceae</taxon>
        <taxon>Cinnamomum</taxon>
    </lineage>
</organism>
<dbReference type="EMBL" id="QPKB01000750">
    <property type="protein sequence ID" value="RWR98180.1"/>
    <property type="molecule type" value="Genomic_DNA"/>
</dbReference>
<feature type="transmembrane region" description="Helical" evidence="2">
    <location>
        <begin position="157"/>
        <end position="176"/>
    </location>
</feature>
<evidence type="ECO:0000313" key="3">
    <source>
        <dbReference type="EMBL" id="RWR98180.1"/>
    </source>
</evidence>
<sequence length="245" mass="27472">MHRSSASSSSPESLSCSSCCCWWSRGFVAFFLKFLNFLQAFVGVSILLYSIWMLGHWNNHGWIPPPPPSAPAPDNTNSVPLLLNSQYSATVRVPELVLSRKLGLELASGIDSGPQFRFEQSSYSMERKKARTFHMTQLDNWIAFRSFIEDNIDVCKWVGLAVIIIQALSLLLSMILRAMVSSRTENYDSDDDYAAVRGGSWQPLINPQAGQSRQTSGSTSMGGQGIQPTTWNTRMKEKVLYFKSW</sequence>
<dbReference type="OrthoDB" id="723894at2759"/>
<evidence type="ECO:0000256" key="2">
    <source>
        <dbReference type="SAM" id="Phobius"/>
    </source>
</evidence>
<feature type="compositionally biased region" description="Low complexity" evidence="1">
    <location>
        <begin position="208"/>
        <end position="219"/>
    </location>
</feature>
<dbReference type="Proteomes" id="UP000283530">
    <property type="component" value="Unassembled WGS sequence"/>
</dbReference>
<feature type="region of interest" description="Disordered" evidence="1">
    <location>
        <begin position="202"/>
        <end position="229"/>
    </location>
</feature>
<keyword evidence="2" id="KW-0472">Membrane</keyword>
<keyword evidence="2" id="KW-0812">Transmembrane</keyword>
<proteinExistence type="predicted"/>
<dbReference type="AlphaFoldDB" id="A0A3S3RDB5"/>
<evidence type="ECO:0000313" key="4">
    <source>
        <dbReference type="Proteomes" id="UP000283530"/>
    </source>
</evidence>